<evidence type="ECO:0000256" key="2">
    <source>
        <dbReference type="ARBA" id="ARBA00022857"/>
    </source>
</evidence>
<dbReference type="InterPro" id="IPR002347">
    <property type="entry name" value="SDR_fam"/>
</dbReference>
<dbReference type="CDD" id="cd05325">
    <property type="entry name" value="carb_red_sniffer_like_SDR_c"/>
    <property type="match status" value="1"/>
</dbReference>
<dbReference type="EMBL" id="JBBWRZ010000002">
    <property type="protein sequence ID" value="KAK8244350.1"/>
    <property type="molecule type" value="Genomic_DNA"/>
</dbReference>
<gene>
    <name evidence="4" type="ORF">HDK90DRAFT_522770</name>
</gene>
<dbReference type="PRINTS" id="PR00081">
    <property type="entry name" value="GDHRDH"/>
</dbReference>
<evidence type="ECO:0000256" key="1">
    <source>
        <dbReference type="ARBA" id="ARBA00006484"/>
    </source>
</evidence>
<reference evidence="4 5" key="1">
    <citation type="submission" date="2024-04" db="EMBL/GenBank/DDBJ databases">
        <title>Phyllosticta paracitricarpa is synonymous to the EU quarantine fungus P. citricarpa based on phylogenomic analyses.</title>
        <authorList>
            <consortium name="Lawrence Berkeley National Laboratory"/>
            <person name="Van Ingen-Buijs V.A."/>
            <person name="Van Westerhoven A.C."/>
            <person name="Haridas S."/>
            <person name="Skiadas P."/>
            <person name="Martin F."/>
            <person name="Groenewald J.Z."/>
            <person name="Crous P.W."/>
            <person name="Seidl M.F."/>
        </authorList>
    </citation>
    <scope>NUCLEOTIDE SEQUENCE [LARGE SCALE GENOMIC DNA]</scope>
    <source>
        <strain evidence="4 5">CBS 123374</strain>
    </source>
</reference>
<dbReference type="PANTHER" id="PTHR43544:SF7">
    <property type="entry name" value="NADB-LER2"/>
    <property type="match status" value="1"/>
</dbReference>
<evidence type="ECO:0000256" key="3">
    <source>
        <dbReference type="ARBA" id="ARBA00023002"/>
    </source>
</evidence>
<comment type="similarity">
    <text evidence="1">Belongs to the short-chain dehydrogenases/reductases (SDR) family.</text>
</comment>
<keyword evidence="5" id="KW-1185">Reference proteome</keyword>
<evidence type="ECO:0000313" key="4">
    <source>
        <dbReference type="EMBL" id="KAK8244350.1"/>
    </source>
</evidence>
<dbReference type="InterPro" id="IPR020904">
    <property type="entry name" value="Sc_DH/Rdtase_CS"/>
</dbReference>
<organism evidence="4 5">
    <name type="scientific">Phyllosticta capitalensis</name>
    <dbReference type="NCBI Taxonomy" id="121624"/>
    <lineage>
        <taxon>Eukaryota</taxon>
        <taxon>Fungi</taxon>
        <taxon>Dikarya</taxon>
        <taxon>Ascomycota</taxon>
        <taxon>Pezizomycotina</taxon>
        <taxon>Dothideomycetes</taxon>
        <taxon>Dothideomycetes incertae sedis</taxon>
        <taxon>Botryosphaeriales</taxon>
        <taxon>Phyllostictaceae</taxon>
        <taxon>Phyllosticta</taxon>
    </lineage>
</organism>
<comment type="caution">
    <text evidence="4">The sequence shown here is derived from an EMBL/GenBank/DDBJ whole genome shotgun (WGS) entry which is preliminary data.</text>
</comment>
<proteinExistence type="inferred from homology"/>
<dbReference type="InterPro" id="IPR051468">
    <property type="entry name" value="Fungal_SecMetab_SDRs"/>
</dbReference>
<dbReference type="InterPro" id="IPR036291">
    <property type="entry name" value="NAD(P)-bd_dom_sf"/>
</dbReference>
<sequence>MAIQPPNMVANTIYLITGANRGIGKGLVAAYLARDNTIVIAAVRSVASADSLKTLPKGQGSRLIIVPLDSSNEQAPAKAVQLLSTQGIDHIDVVIANAGIAEETGLIAEVTGDVVRKHVEVNAWGPLFLFQAVLPLLNAAKNPKFVAVGSPLGSAGVMESYPGPFFAYGVSKAALHYICRKIHFEHENITVFSISPGLVQTDMGNRGAEIFGLKEAPVTLQDSVKFQVSTIDGATREKTSGHFPCIKEGECPW</sequence>
<evidence type="ECO:0000313" key="5">
    <source>
        <dbReference type="Proteomes" id="UP001492380"/>
    </source>
</evidence>
<dbReference type="Proteomes" id="UP001492380">
    <property type="component" value="Unassembled WGS sequence"/>
</dbReference>
<accession>A0ABR1Z0Q9</accession>
<dbReference type="Pfam" id="PF00106">
    <property type="entry name" value="adh_short"/>
    <property type="match status" value="1"/>
</dbReference>
<protein>
    <submittedName>
        <fullName evidence="4">Uncharacterized protein</fullName>
    </submittedName>
</protein>
<dbReference type="PANTHER" id="PTHR43544">
    <property type="entry name" value="SHORT-CHAIN DEHYDROGENASE/REDUCTASE"/>
    <property type="match status" value="1"/>
</dbReference>
<keyword evidence="3" id="KW-0560">Oxidoreductase</keyword>
<dbReference type="Gene3D" id="3.40.50.720">
    <property type="entry name" value="NAD(P)-binding Rossmann-like Domain"/>
    <property type="match status" value="1"/>
</dbReference>
<dbReference type="SUPFAM" id="SSF51735">
    <property type="entry name" value="NAD(P)-binding Rossmann-fold domains"/>
    <property type="match status" value="1"/>
</dbReference>
<dbReference type="PROSITE" id="PS00061">
    <property type="entry name" value="ADH_SHORT"/>
    <property type="match status" value="1"/>
</dbReference>
<keyword evidence="2" id="KW-0521">NADP</keyword>
<name>A0ABR1Z0Q9_9PEZI</name>